<gene>
    <name evidence="8" type="ORF">CcCBS67573_g08934</name>
</gene>
<comment type="caution">
    <text evidence="8">The sequence shown here is derived from an EMBL/GenBank/DDBJ whole genome shotgun (WGS) entry which is preliminary data.</text>
</comment>
<evidence type="ECO:0000256" key="5">
    <source>
        <dbReference type="RuleBase" id="RU000682"/>
    </source>
</evidence>
<dbReference type="Proteomes" id="UP000320333">
    <property type="component" value="Unassembled WGS sequence"/>
</dbReference>
<evidence type="ECO:0000256" key="6">
    <source>
        <dbReference type="SAM" id="MobiDB-lite"/>
    </source>
</evidence>
<sequence length="215" mass="23961">MTALGFEQYAMPDIDTTDLFYPSLYSDGSLDFAQVEELRRMSLPPVSMEQLMETYSTYLTTPPGFDAYSDYLQAGGSEALGAAVPMHFFTIPSSCSTPTGSQSPEPTPTPGELISPPTSPEKKLQTFIDPNHMKKNNRFKVKDNDLKCLLAVFEKNPFPSVGLRRKLSERLNMEQKQVQFWFQNRRATLKMNGIHVLKPKVNGGSSNSSLVPGLK</sequence>
<dbReference type="InterPro" id="IPR051000">
    <property type="entry name" value="Homeobox_DNA-bind_prot"/>
</dbReference>
<evidence type="ECO:0000259" key="7">
    <source>
        <dbReference type="PROSITE" id="PS50071"/>
    </source>
</evidence>
<evidence type="ECO:0000256" key="2">
    <source>
        <dbReference type="ARBA" id="ARBA00023155"/>
    </source>
</evidence>
<reference evidence="8 9" key="1">
    <citation type="journal article" date="2019" name="Sci. Rep.">
        <title>Comparative genomics of chytrid fungi reveal insights into the obligate biotrophic and pathogenic lifestyle of Synchytrium endobioticum.</title>
        <authorList>
            <person name="van de Vossenberg B.T.L.H."/>
            <person name="Warris S."/>
            <person name="Nguyen H.D.T."/>
            <person name="van Gent-Pelzer M.P.E."/>
            <person name="Joly D.L."/>
            <person name="van de Geest H.C."/>
            <person name="Bonants P.J.M."/>
            <person name="Smith D.S."/>
            <person name="Levesque C.A."/>
            <person name="van der Lee T.A.J."/>
        </authorList>
    </citation>
    <scope>NUCLEOTIDE SEQUENCE [LARGE SCALE GENOMIC DNA]</scope>
    <source>
        <strain evidence="8 9">CBS 675.73</strain>
    </source>
</reference>
<dbReference type="STRING" id="246404.A0A507EBY5"/>
<keyword evidence="2 4" id="KW-0371">Homeobox</keyword>
<dbReference type="InterPro" id="IPR001356">
    <property type="entry name" value="HD"/>
</dbReference>
<dbReference type="PANTHER" id="PTHR24324">
    <property type="entry name" value="HOMEOBOX PROTEIN HHEX"/>
    <property type="match status" value="1"/>
</dbReference>
<dbReference type="InterPro" id="IPR017970">
    <property type="entry name" value="Homeobox_CS"/>
</dbReference>
<dbReference type="PANTHER" id="PTHR24324:SF9">
    <property type="entry name" value="HOMEOBOX DOMAIN-CONTAINING PROTEIN"/>
    <property type="match status" value="1"/>
</dbReference>
<feature type="compositionally biased region" description="Polar residues" evidence="6">
    <location>
        <begin position="95"/>
        <end position="104"/>
    </location>
</feature>
<dbReference type="GO" id="GO:0000981">
    <property type="term" value="F:DNA-binding transcription factor activity, RNA polymerase II-specific"/>
    <property type="evidence" value="ECO:0007669"/>
    <property type="project" value="InterPro"/>
</dbReference>
<dbReference type="SUPFAM" id="SSF46689">
    <property type="entry name" value="Homeodomain-like"/>
    <property type="match status" value="1"/>
</dbReference>
<evidence type="ECO:0000256" key="3">
    <source>
        <dbReference type="ARBA" id="ARBA00023242"/>
    </source>
</evidence>
<dbReference type="InterPro" id="IPR009057">
    <property type="entry name" value="Homeodomain-like_sf"/>
</dbReference>
<dbReference type="GO" id="GO:0000978">
    <property type="term" value="F:RNA polymerase II cis-regulatory region sequence-specific DNA binding"/>
    <property type="evidence" value="ECO:0007669"/>
    <property type="project" value="TreeGrafter"/>
</dbReference>
<dbReference type="OrthoDB" id="6159439at2759"/>
<organism evidence="8 9">
    <name type="scientific">Chytriomyces confervae</name>
    <dbReference type="NCBI Taxonomy" id="246404"/>
    <lineage>
        <taxon>Eukaryota</taxon>
        <taxon>Fungi</taxon>
        <taxon>Fungi incertae sedis</taxon>
        <taxon>Chytridiomycota</taxon>
        <taxon>Chytridiomycota incertae sedis</taxon>
        <taxon>Chytridiomycetes</taxon>
        <taxon>Chytridiales</taxon>
        <taxon>Chytriomycetaceae</taxon>
        <taxon>Chytriomyces</taxon>
    </lineage>
</organism>
<dbReference type="GO" id="GO:0030154">
    <property type="term" value="P:cell differentiation"/>
    <property type="evidence" value="ECO:0007669"/>
    <property type="project" value="TreeGrafter"/>
</dbReference>
<dbReference type="PROSITE" id="PS00027">
    <property type="entry name" value="HOMEOBOX_1"/>
    <property type="match status" value="1"/>
</dbReference>
<dbReference type="SMART" id="SM00389">
    <property type="entry name" value="HOX"/>
    <property type="match status" value="1"/>
</dbReference>
<dbReference type="AlphaFoldDB" id="A0A507EBY5"/>
<feature type="domain" description="Homeobox" evidence="7">
    <location>
        <begin position="132"/>
        <end position="192"/>
    </location>
</feature>
<keyword evidence="1 4" id="KW-0238">DNA-binding</keyword>
<dbReference type="Pfam" id="PF00046">
    <property type="entry name" value="Homeodomain"/>
    <property type="match status" value="1"/>
</dbReference>
<evidence type="ECO:0000313" key="9">
    <source>
        <dbReference type="Proteomes" id="UP000320333"/>
    </source>
</evidence>
<name>A0A507EBY5_9FUNG</name>
<dbReference type="Gene3D" id="1.10.10.60">
    <property type="entry name" value="Homeodomain-like"/>
    <property type="match status" value="1"/>
</dbReference>
<dbReference type="CDD" id="cd00086">
    <property type="entry name" value="homeodomain"/>
    <property type="match status" value="1"/>
</dbReference>
<keyword evidence="9" id="KW-1185">Reference proteome</keyword>
<feature type="region of interest" description="Disordered" evidence="6">
    <location>
        <begin position="95"/>
        <end position="121"/>
    </location>
</feature>
<dbReference type="PROSITE" id="PS50071">
    <property type="entry name" value="HOMEOBOX_2"/>
    <property type="match status" value="1"/>
</dbReference>
<dbReference type="GO" id="GO:0005634">
    <property type="term" value="C:nucleus"/>
    <property type="evidence" value="ECO:0007669"/>
    <property type="project" value="UniProtKB-SubCell"/>
</dbReference>
<proteinExistence type="predicted"/>
<comment type="subcellular location">
    <subcellularLocation>
        <location evidence="4 5">Nucleus</location>
    </subcellularLocation>
</comment>
<feature type="DNA-binding region" description="Homeobox" evidence="4">
    <location>
        <begin position="134"/>
        <end position="193"/>
    </location>
</feature>
<accession>A0A507EBY5</accession>
<evidence type="ECO:0000256" key="1">
    <source>
        <dbReference type="ARBA" id="ARBA00023125"/>
    </source>
</evidence>
<evidence type="ECO:0000313" key="8">
    <source>
        <dbReference type="EMBL" id="TPX61271.1"/>
    </source>
</evidence>
<dbReference type="EMBL" id="QEAP01000668">
    <property type="protein sequence ID" value="TPX61271.1"/>
    <property type="molecule type" value="Genomic_DNA"/>
</dbReference>
<evidence type="ECO:0000256" key="4">
    <source>
        <dbReference type="PROSITE-ProRule" id="PRU00108"/>
    </source>
</evidence>
<protein>
    <recommendedName>
        <fullName evidence="7">Homeobox domain-containing protein</fullName>
    </recommendedName>
</protein>
<keyword evidence="3 4" id="KW-0539">Nucleus</keyword>